<proteinExistence type="predicted"/>
<evidence type="ECO:0008006" key="4">
    <source>
        <dbReference type="Google" id="ProtNLM"/>
    </source>
</evidence>
<dbReference type="EMBL" id="CP045737">
    <property type="protein sequence ID" value="QGG42142.1"/>
    <property type="molecule type" value="Genomic_DNA"/>
</dbReference>
<gene>
    <name evidence="2" type="ORF">GEV26_12635</name>
</gene>
<name>A0A5Q2MM10_9ACTN</name>
<feature type="region of interest" description="Disordered" evidence="1">
    <location>
        <begin position="1"/>
        <end position="46"/>
    </location>
</feature>
<organism evidence="2 3">
    <name type="scientific">Aeromicrobium yanjiei</name>
    <dbReference type="NCBI Taxonomy" id="2662028"/>
    <lineage>
        <taxon>Bacteria</taxon>
        <taxon>Bacillati</taxon>
        <taxon>Actinomycetota</taxon>
        <taxon>Actinomycetes</taxon>
        <taxon>Propionibacteriales</taxon>
        <taxon>Nocardioidaceae</taxon>
        <taxon>Aeromicrobium</taxon>
    </lineage>
</organism>
<dbReference type="KEGG" id="aef:GEV26_12635"/>
<dbReference type="InterPro" id="IPR009351">
    <property type="entry name" value="AlkZ-like"/>
</dbReference>
<evidence type="ECO:0000313" key="3">
    <source>
        <dbReference type="Proteomes" id="UP000392064"/>
    </source>
</evidence>
<accession>A0A5Q2MM10</accession>
<evidence type="ECO:0000256" key="1">
    <source>
        <dbReference type="SAM" id="MobiDB-lite"/>
    </source>
</evidence>
<protein>
    <recommendedName>
        <fullName evidence="4">Winged helix DNA-binding domain-containing protein</fullName>
    </recommendedName>
</protein>
<dbReference type="Proteomes" id="UP000392064">
    <property type="component" value="Chromosome"/>
</dbReference>
<dbReference type="Pfam" id="PF06224">
    <property type="entry name" value="AlkZ-like"/>
    <property type="match status" value="1"/>
</dbReference>
<sequence>MREPPRTSPRPGDRSPTPRSGRRPRRPRRSGSRPVGGVRDAPRMRPVVGRLHAQGLDAPRFDSAGQVVRHLGCVQSQLHDMALWAIARRTDGLTHADLQQAFARGDFLRTHVLRPTWHFVDAADIHGWLALTAPRIRRLMAPIDQGLGLTDARLDRCTEVIVASLADGATRTRADLGADLAAAGLEHSGLALAHVLMHAEIDAVVANGPLDGKQHTYRLLGPGPVAPPRDDLLALAARRYARGHGPFRDKDLAWWTSLTLTDSRRAIELADLSPVDVDGTPHWRLEPPVDAEVPHVMLLPNFDEYVSYARAPDDYAAFAGAAQDVMRGTGLLMVDGLLAGTWTRKQSARAVDVVVRASGSVSSTTRRAVEAETALFGRFLGREARVTVVS</sequence>
<reference evidence="2 3" key="1">
    <citation type="submission" date="2019-11" db="EMBL/GenBank/DDBJ databases">
        <authorList>
            <person name="Li J."/>
        </authorList>
    </citation>
    <scope>NUCLEOTIDE SEQUENCE [LARGE SCALE GENOMIC DNA]</scope>
    <source>
        <strain evidence="2 3">MF47</strain>
    </source>
</reference>
<dbReference type="PANTHER" id="PTHR38479:SF2">
    <property type="entry name" value="WINGED HELIX DNA-BINDING DOMAIN-CONTAINING PROTEIN"/>
    <property type="match status" value="1"/>
</dbReference>
<feature type="compositionally biased region" description="Basic residues" evidence="1">
    <location>
        <begin position="20"/>
        <end position="31"/>
    </location>
</feature>
<evidence type="ECO:0000313" key="2">
    <source>
        <dbReference type="EMBL" id="QGG42142.1"/>
    </source>
</evidence>
<dbReference type="PANTHER" id="PTHR38479">
    <property type="entry name" value="LMO0824 PROTEIN"/>
    <property type="match status" value="1"/>
</dbReference>
<dbReference type="AlphaFoldDB" id="A0A5Q2MM10"/>
<keyword evidence="3" id="KW-1185">Reference proteome</keyword>